<dbReference type="GO" id="GO:0031295">
    <property type="term" value="P:T cell costimulation"/>
    <property type="evidence" value="ECO:0007669"/>
    <property type="project" value="TreeGrafter"/>
</dbReference>
<evidence type="ECO:0000256" key="4">
    <source>
        <dbReference type="ARBA" id="ARBA00022729"/>
    </source>
</evidence>
<keyword evidence="3 11" id="KW-0812">Transmembrane</keyword>
<dbReference type="SUPFAM" id="SSF48726">
    <property type="entry name" value="Immunoglobulin"/>
    <property type="match status" value="2"/>
</dbReference>
<evidence type="ECO:0000256" key="2">
    <source>
        <dbReference type="ARBA" id="ARBA00022475"/>
    </source>
</evidence>
<dbReference type="InterPro" id="IPR053896">
    <property type="entry name" value="BTN3A2-like_Ig-C"/>
</dbReference>
<keyword evidence="14" id="KW-1185">Reference proteome</keyword>
<keyword evidence="10" id="KW-0393">Immunoglobulin domain</keyword>
<dbReference type="Pfam" id="PF07686">
    <property type="entry name" value="V-set"/>
    <property type="match status" value="1"/>
</dbReference>
<dbReference type="GO" id="GO:0007166">
    <property type="term" value="P:cell surface receptor signaling pathway"/>
    <property type="evidence" value="ECO:0007669"/>
    <property type="project" value="TreeGrafter"/>
</dbReference>
<dbReference type="Pfam" id="PF22705">
    <property type="entry name" value="C2-set_3"/>
    <property type="match status" value="1"/>
</dbReference>
<dbReference type="STRING" id="28743.ENSCVAP00000010728"/>
<comment type="subcellular location">
    <subcellularLocation>
        <location evidence="1">Cell membrane</location>
        <topology evidence="1">Single-pass type I membrane protein</topology>
    </subcellularLocation>
</comment>
<accession>A0A3Q2CXW0</accession>
<keyword evidence="4" id="KW-0732">Signal</keyword>
<dbReference type="InterPro" id="IPR013783">
    <property type="entry name" value="Ig-like_fold"/>
</dbReference>
<dbReference type="PANTHER" id="PTHR25466">
    <property type="entry name" value="T-LYMPHOCYTE ACTIVATION ANTIGEN"/>
    <property type="match status" value="1"/>
</dbReference>
<evidence type="ECO:0000256" key="8">
    <source>
        <dbReference type="ARBA" id="ARBA00023170"/>
    </source>
</evidence>
<dbReference type="InterPro" id="IPR003598">
    <property type="entry name" value="Ig_sub2"/>
</dbReference>
<dbReference type="PROSITE" id="PS50835">
    <property type="entry name" value="IG_LIKE"/>
    <property type="match status" value="2"/>
</dbReference>
<sequence length="343" mass="38398">MLQISVTPFLFLHRLSSRLMMSIRTMAELKCVVFWGIVTLFWTLCRGETEVSCVFNETCVLPCSFQSTSNPTIHWTHLTAEESLVHSYYDHKDQVEHQNQNFRGRTFLIGNQVSSGNASLLLTGVKIQDEGRYKCNISSPGGTKLFFINVTVDAPVKTVHLQQTENRITCSADGIYPEPQLTWSTIPPTNMLLRSSTTVRLTEQQLHNISSLLIVPDNTNLTYSCTIRTRWNNKTASLGKQEKTNTGRGIAIVAVVILVTVSMSLVPCFAEKLKKLWESKCSNKKKILKTEELECETSIIQATELNAVTSMEKGSSSPGTEKPNKCEFYISRDEDELASSLGT</sequence>
<evidence type="ECO:0000256" key="1">
    <source>
        <dbReference type="ARBA" id="ARBA00004251"/>
    </source>
</evidence>
<evidence type="ECO:0000313" key="14">
    <source>
        <dbReference type="Proteomes" id="UP000265020"/>
    </source>
</evidence>
<organism evidence="13 14">
    <name type="scientific">Cyprinodon variegatus</name>
    <name type="common">Sheepshead minnow</name>
    <dbReference type="NCBI Taxonomy" id="28743"/>
    <lineage>
        <taxon>Eukaryota</taxon>
        <taxon>Metazoa</taxon>
        <taxon>Chordata</taxon>
        <taxon>Craniata</taxon>
        <taxon>Vertebrata</taxon>
        <taxon>Euteleostomi</taxon>
        <taxon>Actinopterygii</taxon>
        <taxon>Neopterygii</taxon>
        <taxon>Teleostei</taxon>
        <taxon>Neoteleostei</taxon>
        <taxon>Acanthomorphata</taxon>
        <taxon>Ovalentaria</taxon>
        <taxon>Atherinomorphae</taxon>
        <taxon>Cyprinodontiformes</taxon>
        <taxon>Cyprinodontidae</taxon>
        <taxon>Cyprinodon</taxon>
    </lineage>
</organism>
<dbReference type="GO" id="GO:0009897">
    <property type="term" value="C:external side of plasma membrane"/>
    <property type="evidence" value="ECO:0007669"/>
    <property type="project" value="TreeGrafter"/>
</dbReference>
<dbReference type="SMART" id="SM00409">
    <property type="entry name" value="IG"/>
    <property type="match status" value="1"/>
</dbReference>
<evidence type="ECO:0000313" key="13">
    <source>
        <dbReference type="Ensembl" id="ENSCVAP00000010728.1"/>
    </source>
</evidence>
<dbReference type="Ensembl" id="ENSCVAT00000017546.1">
    <property type="protein sequence ID" value="ENSCVAP00000010728.1"/>
    <property type="gene ID" value="ENSCVAG00000012892.1"/>
</dbReference>
<dbReference type="GO" id="GO:0042102">
    <property type="term" value="P:positive regulation of T cell proliferation"/>
    <property type="evidence" value="ECO:0007669"/>
    <property type="project" value="TreeGrafter"/>
</dbReference>
<dbReference type="InterPro" id="IPR007110">
    <property type="entry name" value="Ig-like_dom"/>
</dbReference>
<dbReference type="FunFam" id="2.60.40.10:FF:000142">
    <property type="entry name" value="V-set domain-containing T-cell activation inhibitor 1"/>
    <property type="match status" value="1"/>
</dbReference>
<evidence type="ECO:0000256" key="9">
    <source>
        <dbReference type="ARBA" id="ARBA00023180"/>
    </source>
</evidence>
<feature type="domain" description="Ig-like" evidence="12">
    <location>
        <begin position="168"/>
        <end position="246"/>
    </location>
</feature>
<evidence type="ECO:0000256" key="10">
    <source>
        <dbReference type="ARBA" id="ARBA00023319"/>
    </source>
</evidence>
<dbReference type="InterPro" id="IPR036179">
    <property type="entry name" value="Ig-like_dom_sf"/>
</dbReference>
<proteinExistence type="predicted"/>
<keyword evidence="8" id="KW-0675">Receptor</keyword>
<evidence type="ECO:0000256" key="6">
    <source>
        <dbReference type="ARBA" id="ARBA00023136"/>
    </source>
</evidence>
<keyword evidence="6 11" id="KW-0472">Membrane</keyword>
<dbReference type="InterPro" id="IPR051713">
    <property type="entry name" value="T-cell_Activation_Regulation"/>
</dbReference>
<protein>
    <submittedName>
        <fullName evidence="13">V-set domain-containing T-cell activation inhibitor 1-like</fullName>
    </submittedName>
</protein>
<keyword evidence="9" id="KW-0325">Glycoprotein</keyword>
<dbReference type="GeneTree" id="ENSGT00940000163670"/>
<feature type="transmembrane region" description="Helical" evidence="11">
    <location>
        <begin position="250"/>
        <end position="270"/>
    </location>
</feature>
<dbReference type="Proteomes" id="UP000265020">
    <property type="component" value="Unassembled WGS sequence"/>
</dbReference>
<dbReference type="GO" id="GO:0006955">
    <property type="term" value="P:immune response"/>
    <property type="evidence" value="ECO:0007669"/>
    <property type="project" value="TreeGrafter"/>
</dbReference>
<dbReference type="InterPro" id="IPR013106">
    <property type="entry name" value="Ig_V-set"/>
</dbReference>
<dbReference type="InterPro" id="IPR003599">
    <property type="entry name" value="Ig_sub"/>
</dbReference>
<evidence type="ECO:0000256" key="3">
    <source>
        <dbReference type="ARBA" id="ARBA00022692"/>
    </source>
</evidence>
<reference evidence="13" key="2">
    <citation type="submission" date="2025-09" db="UniProtKB">
        <authorList>
            <consortium name="Ensembl"/>
        </authorList>
    </citation>
    <scope>IDENTIFICATION</scope>
</reference>
<feature type="domain" description="Ig-like" evidence="12">
    <location>
        <begin position="56"/>
        <end position="153"/>
    </location>
</feature>
<dbReference type="AlphaFoldDB" id="A0A3Q2CXW0"/>
<dbReference type="PANTHER" id="PTHR25466:SF14">
    <property type="entry name" value="BUTYROPHILIN SUBFAMILY 2 MEMBER A2-LIKE-RELATED"/>
    <property type="match status" value="1"/>
</dbReference>
<reference evidence="13" key="1">
    <citation type="submission" date="2025-08" db="UniProtKB">
        <authorList>
            <consortium name="Ensembl"/>
        </authorList>
    </citation>
    <scope>IDENTIFICATION</scope>
</reference>
<keyword evidence="2" id="KW-1003">Cell membrane</keyword>
<dbReference type="Gene3D" id="2.60.40.10">
    <property type="entry name" value="Immunoglobulins"/>
    <property type="match status" value="2"/>
</dbReference>
<dbReference type="GO" id="GO:0071222">
    <property type="term" value="P:cellular response to lipopolysaccharide"/>
    <property type="evidence" value="ECO:0007669"/>
    <property type="project" value="TreeGrafter"/>
</dbReference>
<evidence type="ECO:0000256" key="5">
    <source>
        <dbReference type="ARBA" id="ARBA00022989"/>
    </source>
</evidence>
<dbReference type="GO" id="GO:0042130">
    <property type="term" value="P:negative regulation of T cell proliferation"/>
    <property type="evidence" value="ECO:0007669"/>
    <property type="project" value="TreeGrafter"/>
</dbReference>
<keyword evidence="7" id="KW-1015">Disulfide bond</keyword>
<dbReference type="SMART" id="SM00406">
    <property type="entry name" value="IGv"/>
    <property type="match status" value="1"/>
</dbReference>
<dbReference type="SMART" id="SM00408">
    <property type="entry name" value="IGc2"/>
    <property type="match status" value="1"/>
</dbReference>
<evidence type="ECO:0000259" key="12">
    <source>
        <dbReference type="PROSITE" id="PS50835"/>
    </source>
</evidence>
<keyword evidence="5 11" id="KW-1133">Transmembrane helix</keyword>
<evidence type="ECO:0000256" key="7">
    <source>
        <dbReference type="ARBA" id="ARBA00023157"/>
    </source>
</evidence>
<evidence type="ECO:0000256" key="11">
    <source>
        <dbReference type="SAM" id="Phobius"/>
    </source>
</evidence>
<name>A0A3Q2CXW0_CYPVA</name>